<feature type="signal peptide" evidence="2">
    <location>
        <begin position="1"/>
        <end position="32"/>
    </location>
</feature>
<dbReference type="EMBL" id="JAUTIX010000008">
    <property type="protein sequence ID" value="MDP0399975.1"/>
    <property type="molecule type" value="Genomic_DNA"/>
</dbReference>
<keyword evidence="5" id="KW-1185">Reference proteome</keyword>
<accession>A0AA90NJM7</accession>
<proteinExistence type="predicted"/>
<feature type="chain" id="PRO_5041685909" evidence="2">
    <location>
        <begin position="33"/>
        <end position="154"/>
    </location>
</feature>
<comment type="caution">
    <text evidence="4">The sequence shown here is derived from an EMBL/GenBank/DDBJ whole genome shotgun (WGS) entry which is preliminary data.</text>
</comment>
<dbReference type="PROSITE" id="PS51257">
    <property type="entry name" value="PROKAR_LIPOPROTEIN"/>
    <property type="match status" value="1"/>
</dbReference>
<sequence>MAGLRGALAVAVMTGGVLLGAVACGGSSTVSAPDTAVDGGPTSLPATAPASSASVPSGYPGPPSVASSPKDKEFVTKMRSEGLVASDETIIGAAQYTCDALSQNPNPRYVETLVKGMLGPSRTGEGVSAQQADKLATDDATKLIAEAKSSYCKK</sequence>
<evidence type="ECO:0000256" key="2">
    <source>
        <dbReference type="SAM" id="SignalP"/>
    </source>
</evidence>
<reference evidence="4" key="1">
    <citation type="submission" date="2023-08" db="EMBL/GenBank/DDBJ databases">
        <title>The draft genome of Tsukamurella strandjordii strain 050030.</title>
        <authorList>
            <person name="Zhao F."/>
            <person name="Feng Y."/>
            <person name="Zong Z."/>
        </authorList>
    </citation>
    <scope>NUCLEOTIDE SEQUENCE</scope>
    <source>
        <strain evidence="4">050030</strain>
    </source>
</reference>
<evidence type="ECO:0000313" key="4">
    <source>
        <dbReference type="EMBL" id="MDP0399975.1"/>
    </source>
</evidence>
<dbReference type="Pfam" id="PF05305">
    <property type="entry name" value="DUF732"/>
    <property type="match status" value="1"/>
</dbReference>
<dbReference type="Proteomes" id="UP001178281">
    <property type="component" value="Unassembled WGS sequence"/>
</dbReference>
<feature type="compositionally biased region" description="Low complexity" evidence="1">
    <location>
        <begin position="39"/>
        <end position="68"/>
    </location>
</feature>
<dbReference type="InterPro" id="IPR007969">
    <property type="entry name" value="DUF732"/>
</dbReference>
<evidence type="ECO:0000313" key="5">
    <source>
        <dbReference type="Proteomes" id="UP001178281"/>
    </source>
</evidence>
<dbReference type="RefSeq" id="WP_220656987.1">
    <property type="nucleotide sequence ID" value="NZ_BAAAII010000009.1"/>
</dbReference>
<gene>
    <name evidence="4" type="ORF">Q7X28_18830</name>
</gene>
<dbReference type="AlphaFoldDB" id="A0AA90NJM7"/>
<organism evidence="4 5">
    <name type="scientific">Tsukamurella strandjordii</name>
    <dbReference type="NCBI Taxonomy" id="147577"/>
    <lineage>
        <taxon>Bacteria</taxon>
        <taxon>Bacillati</taxon>
        <taxon>Actinomycetota</taxon>
        <taxon>Actinomycetes</taxon>
        <taxon>Mycobacteriales</taxon>
        <taxon>Tsukamurellaceae</taxon>
        <taxon>Tsukamurella</taxon>
    </lineage>
</organism>
<name>A0AA90NJM7_9ACTN</name>
<evidence type="ECO:0000256" key="1">
    <source>
        <dbReference type="SAM" id="MobiDB-lite"/>
    </source>
</evidence>
<feature type="domain" description="DUF732" evidence="3">
    <location>
        <begin position="70"/>
        <end position="153"/>
    </location>
</feature>
<protein>
    <submittedName>
        <fullName evidence="4">DUF732 domain-containing protein</fullName>
    </submittedName>
</protein>
<evidence type="ECO:0000259" key="3">
    <source>
        <dbReference type="Pfam" id="PF05305"/>
    </source>
</evidence>
<feature type="region of interest" description="Disordered" evidence="1">
    <location>
        <begin position="31"/>
        <end position="71"/>
    </location>
</feature>
<keyword evidence="2" id="KW-0732">Signal</keyword>